<proteinExistence type="predicted"/>
<reference evidence="1" key="2">
    <citation type="journal article" date="2015" name="Fish Shellfish Immunol.">
        <title>Early steps in the European eel (Anguilla anguilla)-Vibrio vulnificus interaction in the gills: Role of the RtxA13 toxin.</title>
        <authorList>
            <person name="Callol A."/>
            <person name="Pajuelo D."/>
            <person name="Ebbesson L."/>
            <person name="Teles M."/>
            <person name="MacKenzie S."/>
            <person name="Amaro C."/>
        </authorList>
    </citation>
    <scope>NUCLEOTIDE SEQUENCE</scope>
</reference>
<protein>
    <submittedName>
        <fullName evidence="1">Uncharacterized protein</fullName>
    </submittedName>
</protein>
<dbReference type="EMBL" id="GBXM01087412">
    <property type="protein sequence ID" value="JAH21165.1"/>
    <property type="molecule type" value="Transcribed_RNA"/>
</dbReference>
<sequence>MAALSKTWNSSFYFSPCSSSGRVLGFARCSCPDGSVILLPESGPSCSSVSQQ</sequence>
<organism evidence="1">
    <name type="scientific">Anguilla anguilla</name>
    <name type="common">European freshwater eel</name>
    <name type="synonym">Muraena anguilla</name>
    <dbReference type="NCBI Taxonomy" id="7936"/>
    <lineage>
        <taxon>Eukaryota</taxon>
        <taxon>Metazoa</taxon>
        <taxon>Chordata</taxon>
        <taxon>Craniata</taxon>
        <taxon>Vertebrata</taxon>
        <taxon>Euteleostomi</taxon>
        <taxon>Actinopterygii</taxon>
        <taxon>Neopterygii</taxon>
        <taxon>Teleostei</taxon>
        <taxon>Anguilliformes</taxon>
        <taxon>Anguillidae</taxon>
        <taxon>Anguilla</taxon>
    </lineage>
</organism>
<evidence type="ECO:0000313" key="1">
    <source>
        <dbReference type="EMBL" id="JAH21165.1"/>
    </source>
</evidence>
<name>A0A0E9QY25_ANGAN</name>
<accession>A0A0E9QY25</accession>
<reference evidence="1" key="1">
    <citation type="submission" date="2014-11" db="EMBL/GenBank/DDBJ databases">
        <authorList>
            <person name="Amaro Gonzalez C."/>
        </authorList>
    </citation>
    <scope>NUCLEOTIDE SEQUENCE</scope>
</reference>
<dbReference type="AlphaFoldDB" id="A0A0E9QY25"/>